<evidence type="ECO:0000313" key="3">
    <source>
        <dbReference type="Proteomes" id="UP000558192"/>
    </source>
</evidence>
<sequence length="222" mass="24437">MTTARFGSLLALTLVLAGCMATPPARPTLPLAPAAAPPTKADRWLSVATAPDTDRLRRLPFAWTDGLRDARVRFASAVREEGDLLRPNAALARPAPTPGSYNCRLVRLGATDRRTPAFNRFKPFFCYVEVEDDLLTLVKQTGTERPAGRLWDDDVATRLVFLGSVALGSETRPKPYGSDNSRDMAGFLERIGPMRWRLVLPYPRSGAKLEVYELTPVAEQPS</sequence>
<dbReference type="AlphaFoldDB" id="A0A7X6BFZ1"/>
<evidence type="ECO:0000313" key="2">
    <source>
        <dbReference type="EMBL" id="NJC04462.1"/>
    </source>
</evidence>
<evidence type="ECO:0008006" key="4">
    <source>
        <dbReference type="Google" id="ProtNLM"/>
    </source>
</evidence>
<comment type="caution">
    <text evidence="2">The sequence shown here is derived from an EMBL/GenBank/DDBJ whole genome shotgun (WGS) entry which is preliminary data.</text>
</comment>
<accession>A0A7X6BFZ1</accession>
<feature type="signal peptide" evidence="1">
    <location>
        <begin position="1"/>
        <end position="17"/>
    </location>
</feature>
<dbReference type="PROSITE" id="PS51257">
    <property type="entry name" value="PROKAR_LIPOPROTEIN"/>
    <property type="match status" value="1"/>
</dbReference>
<dbReference type="Proteomes" id="UP000558192">
    <property type="component" value="Unassembled WGS sequence"/>
</dbReference>
<evidence type="ECO:0000256" key="1">
    <source>
        <dbReference type="SAM" id="SignalP"/>
    </source>
</evidence>
<keyword evidence="3" id="KW-1185">Reference proteome</keyword>
<reference evidence="2 3" key="1">
    <citation type="submission" date="2020-03" db="EMBL/GenBank/DDBJ databases">
        <title>Genomic Encyclopedia of Type Strains, Phase IV (KMG-IV): sequencing the most valuable type-strain genomes for metagenomic binning, comparative biology and taxonomic classification.</title>
        <authorList>
            <person name="Goeker M."/>
        </authorList>
    </citation>
    <scope>NUCLEOTIDE SEQUENCE [LARGE SCALE GENOMIC DNA]</scope>
    <source>
        <strain evidence="2 3">DSM 16846</strain>
    </source>
</reference>
<dbReference type="Pfam" id="PF16233">
    <property type="entry name" value="DUF4893"/>
    <property type="match status" value="1"/>
</dbReference>
<feature type="chain" id="PRO_5030848447" description="DUF4893 domain-containing protein" evidence="1">
    <location>
        <begin position="18"/>
        <end position="222"/>
    </location>
</feature>
<dbReference type="InterPro" id="IPR032609">
    <property type="entry name" value="DUF4893"/>
</dbReference>
<organism evidence="2 3">
    <name type="scientific">Sphingomonas kaistensis</name>
    <dbReference type="NCBI Taxonomy" id="298708"/>
    <lineage>
        <taxon>Bacteria</taxon>
        <taxon>Pseudomonadati</taxon>
        <taxon>Pseudomonadota</taxon>
        <taxon>Alphaproteobacteria</taxon>
        <taxon>Sphingomonadales</taxon>
        <taxon>Sphingomonadaceae</taxon>
        <taxon>Sphingomonas</taxon>
    </lineage>
</organism>
<name>A0A7X6BFZ1_9SPHN</name>
<proteinExistence type="predicted"/>
<dbReference type="RefSeq" id="WP_168067280.1">
    <property type="nucleotide sequence ID" value="NZ_JAATJC010000001.1"/>
</dbReference>
<protein>
    <recommendedName>
        <fullName evidence="4">DUF4893 domain-containing protein</fullName>
    </recommendedName>
</protein>
<keyword evidence="1" id="KW-0732">Signal</keyword>
<gene>
    <name evidence="2" type="ORF">GGQ97_000255</name>
</gene>
<dbReference type="EMBL" id="JAATJC010000001">
    <property type="protein sequence ID" value="NJC04462.1"/>
    <property type="molecule type" value="Genomic_DNA"/>
</dbReference>